<dbReference type="AlphaFoldDB" id="I1QRQ6"/>
<accession>I1QRQ6</accession>
<dbReference type="Gramene" id="ORGLA09G0173500.1">
    <property type="protein sequence ID" value="ORGLA09G0173500.1"/>
    <property type="gene ID" value="ORGLA09G0173500"/>
</dbReference>
<reference evidence="2" key="1">
    <citation type="submission" date="2015-06" db="UniProtKB">
        <authorList>
            <consortium name="EnsemblPlants"/>
        </authorList>
    </citation>
    <scope>IDENTIFICATION</scope>
</reference>
<keyword evidence="3" id="KW-1185">Reference proteome</keyword>
<name>I1QRQ6_ORYGL</name>
<proteinExistence type="predicted"/>
<evidence type="ECO:0008006" key="4">
    <source>
        <dbReference type="Google" id="ProtNLM"/>
    </source>
</evidence>
<feature type="region of interest" description="Disordered" evidence="1">
    <location>
        <begin position="230"/>
        <end position="283"/>
    </location>
</feature>
<sequence length="283" mass="29966">MAEKQPPPPSIPGSVKGKALKLGLTDIIEENVMPIDPEKLTPEQKEEFEATLQQARDQFLNSFMKTRKGTLVQKYKIKVVADSPGTGSSKDGEVKQAPGRSSQPSTKGAADGSPGDKGDNSQGVRGVQGDGAKGPQGGNFNQNSEVAQDFFNNFQDRVDYAVYHALINQSGVLVNTLSNMMKTIADGSIAEHHAAGPVYLQGDVFPNYRSLITDVQPSIQAVPSVAPITQSTAPASTPLPATSAMAPGQPTNPRLLMREHPHHSESADSRPGCCHVSAASTRG</sequence>
<feature type="compositionally biased region" description="Gly residues" evidence="1">
    <location>
        <begin position="126"/>
        <end position="137"/>
    </location>
</feature>
<organism evidence="2 3">
    <name type="scientific">Oryza glaberrima</name>
    <name type="common">African rice</name>
    <dbReference type="NCBI Taxonomy" id="4538"/>
    <lineage>
        <taxon>Eukaryota</taxon>
        <taxon>Viridiplantae</taxon>
        <taxon>Streptophyta</taxon>
        <taxon>Embryophyta</taxon>
        <taxon>Tracheophyta</taxon>
        <taxon>Spermatophyta</taxon>
        <taxon>Magnoliopsida</taxon>
        <taxon>Liliopsida</taxon>
        <taxon>Poales</taxon>
        <taxon>Poaceae</taxon>
        <taxon>BOP clade</taxon>
        <taxon>Oryzoideae</taxon>
        <taxon>Oryzeae</taxon>
        <taxon>Oryzinae</taxon>
        <taxon>Oryza</taxon>
    </lineage>
</organism>
<feature type="compositionally biased region" description="Low complexity" evidence="1">
    <location>
        <begin position="230"/>
        <end position="247"/>
    </location>
</feature>
<evidence type="ECO:0000256" key="1">
    <source>
        <dbReference type="SAM" id="MobiDB-lite"/>
    </source>
</evidence>
<feature type="region of interest" description="Disordered" evidence="1">
    <location>
        <begin position="82"/>
        <end position="143"/>
    </location>
</feature>
<protein>
    <recommendedName>
        <fullName evidence="4">Retrotransposon protein, putative, unclassified</fullName>
    </recommendedName>
</protein>
<feature type="compositionally biased region" description="Basic and acidic residues" evidence="1">
    <location>
        <begin position="256"/>
        <end position="268"/>
    </location>
</feature>
<dbReference type="HOGENOM" id="CLU_071930_0_0_1"/>
<evidence type="ECO:0000313" key="2">
    <source>
        <dbReference type="EnsemblPlants" id="ORGLA09G0173500.1"/>
    </source>
</evidence>
<reference evidence="3" key="2">
    <citation type="submission" date="2018-04" db="EMBL/GenBank/DDBJ databases">
        <title>OglaRS2 (Oryza glaberrima Reference Sequence Version 2).</title>
        <authorList>
            <person name="Zhang J."/>
            <person name="Kudrna D."/>
            <person name="Lee S."/>
            <person name="Talag J."/>
            <person name="Rajasekar S."/>
            <person name="Wing R.A."/>
        </authorList>
    </citation>
    <scope>NUCLEOTIDE SEQUENCE [LARGE SCALE GENOMIC DNA]</scope>
    <source>
        <strain evidence="3">cv. IRGC 96717</strain>
    </source>
</reference>
<dbReference type="Proteomes" id="UP000007306">
    <property type="component" value="Unassembled WGS sequence"/>
</dbReference>
<dbReference type="EnsemblPlants" id="ORGLA09G0173500.1">
    <property type="protein sequence ID" value="ORGLA09G0173500.1"/>
    <property type="gene ID" value="ORGLA09G0173500"/>
</dbReference>
<evidence type="ECO:0000313" key="3">
    <source>
        <dbReference type="Proteomes" id="UP000007306"/>
    </source>
</evidence>